<gene>
    <name evidence="2" type="ORF">E2C01_079016</name>
</gene>
<feature type="compositionally biased region" description="Polar residues" evidence="1">
    <location>
        <begin position="249"/>
        <end position="266"/>
    </location>
</feature>
<feature type="region of interest" description="Disordered" evidence="1">
    <location>
        <begin position="242"/>
        <end position="266"/>
    </location>
</feature>
<organism evidence="2 3">
    <name type="scientific">Portunus trituberculatus</name>
    <name type="common">Swimming crab</name>
    <name type="synonym">Neptunus trituberculatus</name>
    <dbReference type="NCBI Taxonomy" id="210409"/>
    <lineage>
        <taxon>Eukaryota</taxon>
        <taxon>Metazoa</taxon>
        <taxon>Ecdysozoa</taxon>
        <taxon>Arthropoda</taxon>
        <taxon>Crustacea</taxon>
        <taxon>Multicrustacea</taxon>
        <taxon>Malacostraca</taxon>
        <taxon>Eumalacostraca</taxon>
        <taxon>Eucarida</taxon>
        <taxon>Decapoda</taxon>
        <taxon>Pleocyemata</taxon>
        <taxon>Brachyura</taxon>
        <taxon>Eubrachyura</taxon>
        <taxon>Portunoidea</taxon>
        <taxon>Portunidae</taxon>
        <taxon>Portuninae</taxon>
        <taxon>Portunus</taxon>
    </lineage>
</organism>
<comment type="caution">
    <text evidence="2">The sequence shown here is derived from an EMBL/GenBank/DDBJ whole genome shotgun (WGS) entry which is preliminary data.</text>
</comment>
<sequence>MSQPRRVTQPTPAQHITKTRTQLLHIHKSPIHKHSFLHTSCSTSPLATDPPAGPQPAGVLGARRFGARGTVASRQAQCKFELWRAGAGTGEAGGCGGGDCTCPAQPPSAALSRPRHTLQVGVGVGRDARPAATRASGSTVRLLCPLTTLCLLRRLTAHPTPLPAPRCCRAAPRVLCGVGTAGRWGTCITASFWVKPPPLPFISRPRLLYPLSCPSMSLPHAPSHAPHSTCCPPPPPLANLPPSYPNSPVSVTPASFPSTSPLDISS</sequence>
<reference evidence="2 3" key="1">
    <citation type="submission" date="2019-05" db="EMBL/GenBank/DDBJ databases">
        <title>Another draft genome of Portunus trituberculatus and its Hox gene families provides insights of decapod evolution.</title>
        <authorList>
            <person name="Jeong J.-H."/>
            <person name="Song I."/>
            <person name="Kim S."/>
            <person name="Choi T."/>
            <person name="Kim D."/>
            <person name="Ryu S."/>
            <person name="Kim W."/>
        </authorList>
    </citation>
    <scope>NUCLEOTIDE SEQUENCE [LARGE SCALE GENOMIC DNA]</scope>
    <source>
        <tissue evidence="2">Muscle</tissue>
    </source>
</reference>
<evidence type="ECO:0000256" key="1">
    <source>
        <dbReference type="SAM" id="MobiDB-lite"/>
    </source>
</evidence>
<protein>
    <submittedName>
        <fullName evidence="2">Uncharacterized protein</fullName>
    </submittedName>
</protein>
<proteinExistence type="predicted"/>
<keyword evidence="3" id="KW-1185">Reference proteome</keyword>
<dbReference type="AlphaFoldDB" id="A0A5B7IPH6"/>
<evidence type="ECO:0000313" key="3">
    <source>
        <dbReference type="Proteomes" id="UP000324222"/>
    </source>
</evidence>
<dbReference type="Proteomes" id="UP000324222">
    <property type="component" value="Unassembled WGS sequence"/>
</dbReference>
<evidence type="ECO:0000313" key="2">
    <source>
        <dbReference type="EMBL" id="MPC84283.1"/>
    </source>
</evidence>
<dbReference type="EMBL" id="VSRR010065021">
    <property type="protein sequence ID" value="MPC84283.1"/>
    <property type="molecule type" value="Genomic_DNA"/>
</dbReference>
<name>A0A5B7IPH6_PORTR</name>
<accession>A0A5B7IPH6</accession>